<evidence type="ECO:0000259" key="2">
    <source>
        <dbReference type="Pfam" id="PF00144"/>
    </source>
</evidence>
<dbReference type="Proteomes" id="UP001627408">
    <property type="component" value="Unassembled WGS sequence"/>
</dbReference>
<sequence length="389" mass="42720">MRIVLKWILRVGFALIIAALLVGFWKREEITRLLVVNSLFDEDRIVSNFSNMEGAFLHRDIPKGDGPVSPLPVGAQMVMPDTYASWVTERSVTSVLVLKNGEIVHEAYYLGTAPDDRRISWSVSKSYVSALFGILVAEGAIASLDDPVTKYAPTLAGGAYDGASVLNVLQMSSGITFDEDYLDYESDINRMGRVLALGGKMDDFAAGLTETFAEPGETWKYTSIDTHVVGMVARGATGRDIPDLMSEKLIEPLGLEQTPLYLTDGVGVAFVLGGLNITTRDYARFGQMILQNGEWQGQQVVPKDWIAASTTPSARTEPGRIGYGYQWWIPVGAKPGQFMGRGIYGQYLYIDQSAGVVIVTTGADRQFREDGVNERNISMFRDIVEATKD</sequence>
<keyword evidence="1" id="KW-0472">Membrane</keyword>
<dbReference type="EC" id="3.-.-.-" evidence="3"/>
<dbReference type="RefSeq" id="WP_407594096.1">
    <property type="nucleotide sequence ID" value="NZ_JBHDIY010000002.1"/>
</dbReference>
<proteinExistence type="predicted"/>
<dbReference type="PANTHER" id="PTHR43283">
    <property type="entry name" value="BETA-LACTAMASE-RELATED"/>
    <property type="match status" value="1"/>
</dbReference>
<dbReference type="InterPro" id="IPR001466">
    <property type="entry name" value="Beta-lactam-related"/>
</dbReference>
<dbReference type="InterPro" id="IPR012338">
    <property type="entry name" value="Beta-lactam/transpept-like"/>
</dbReference>
<dbReference type="Gene3D" id="3.40.710.10">
    <property type="entry name" value="DD-peptidase/beta-lactamase superfamily"/>
    <property type="match status" value="1"/>
</dbReference>
<dbReference type="Pfam" id="PF00144">
    <property type="entry name" value="Beta-lactamase"/>
    <property type="match status" value="1"/>
</dbReference>
<protein>
    <submittedName>
        <fullName evidence="3">Serine hydrolase domain-containing protein</fullName>
        <ecNumber evidence="3">3.-.-.-</ecNumber>
    </submittedName>
</protein>
<evidence type="ECO:0000313" key="3">
    <source>
        <dbReference type="EMBL" id="MFL4472193.1"/>
    </source>
</evidence>
<dbReference type="SUPFAM" id="SSF56601">
    <property type="entry name" value="beta-lactamase/transpeptidase-like"/>
    <property type="match status" value="1"/>
</dbReference>
<gene>
    <name evidence="3" type="ORF">ACERZ8_20760</name>
</gene>
<organism evidence="3 4">
    <name type="scientific">Tateyamaria armeniaca</name>
    <dbReference type="NCBI Taxonomy" id="2518930"/>
    <lineage>
        <taxon>Bacteria</taxon>
        <taxon>Pseudomonadati</taxon>
        <taxon>Pseudomonadota</taxon>
        <taxon>Alphaproteobacteria</taxon>
        <taxon>Rhodobacterales</taxon>
        <taxon>Roseobacteraceae</taxon>
        <taxon>Tateyamaria</taxon>
    </lineage>
</organism>
<reference evidence="3 4" key="1">
    <citation type="submission" date="2024-08" db="EMBL/GenBank/DDBJ databases">
        <title>Tateyamaria sp. nov., isolated from marine algae.</title>
        <authorList>
            <person name="Choi B.J."/>
            <person name="Kim J.M."/>
            <person name="Lee J.K."/>
            <person name="Choi D.G."/>
            <person name="Bayburt H."/>
            <person name="Baek J.H."/>
            <person name="Han D.M."/>
            <person name="Jeon C.O."/>
        </authorList>
    </citation>
    <scope>NUCLEOTIDE SEQUENCE [LARGE SCALE GENOMIC DNA]</scope>
    <source>
        <strain evidence="3 4">KMU-156</strain>
    </source>
</reference>
<keyword evidence="4" id="KW-1185">Reference proteome</keyword>
<dbReference type="EMBL" id="JBHDIY010000002">
    <property type="protein sequence ID" value="MFL4472193.1"/>
    <property type="molecule type" value="Genomic_DNA"/>
</dbReference>
<feature type="transmembrane region" description="Helical" evidence="1">
    <location>
        <begin position="7"/>
        <end position="25"/>
    </location>
</feature>
<comment type="caution">
    <text evidence="3">The sequence shown here is derived from an EMBL/GenBank/DDBJ whole genome shotgun (WGS) entry which is preliminary data.</text>
</comment>
<evidence type="ECO:0000313" key="4">
    <source>
        <dbReference type="Proteomes" id="UP001627408"/>
    </source>
</evidence>
<accession>A0ABW8UYF7</accession>
<keyword evidence="1" id="KW-0812">Transmembrane</keyword>
<dbReference type="PANTHER" id="PTHR43283:SF14">
    <property type="entry name" value="BLL8153 PROTEIN"/>
    <property type="match status" value="1"/>
</dbReference>
<name>A0ABW8UYF7_9RHOB</name>
<keyword evidence="3" id="KW-0378">Hydrolase</keyword>
<feature type="domain" description="Beta-lactamase-related" evidence="2">
    <location>
        <begin position="93"/>
        <end position="360"/>
    </location>
</feature>
<dbReference type="InterPro" id="IPR050789">
    <property type="entry name" value="Diverse_Enzym_Activities"/>
</dbReference>
<evidence type="ECO:0000256" key="1">
    <source>
        <dbReference type="SAM" id="Phobius"/>
    </source>
</evidence>
<dbReference type="GO" id="GO:0016787">
    <property type="term" value="F:hydrolase activity"/>
    <property type="evidence" value="ECO:0007669"/>
    <property type="project" value="UniProtKB-KW"/>
</dbReference>
<keyword evidence="1" id="KW-1133">Transmembrane helix</keyword>